<dbReference type="GO" id="GO:0043937">
    <property type="term" value="P:regulation of sporulation"/>
    <property type="evidence" value="ECO:0007669"/>
    <property type="project" value="InterPro"/>
</dbReference>
<protein>
    <submittedName>
        <fullName evidence="1">Aspartyl-phosphate phosphatase Spo0E family protein</fullName>
    </submittedName>
</protein>
<keyword evidence="2" id="KW-1185">Reference proteome</keyword>
<evidence type="ECO:0000313" key="1">
    <source>
        <dbReference type="EMBL" id="MCM3716149.1"/>
    </source>
</evidence>
<organism evidence="1 2">
    <name type="scientific">Halalkalibacter oceani</name>
    <dbReference type="NCBI Taxonomy" id="1653776"/>
    <lineage>
        <taxon>Bacteria</taxon>
        <taxon>Bacillati</taxon>
        <taxon>Bacillota</taxon>
        <taxon>Bacilli</taxon>
        <taxon>Bacillales</taxon>
        <taxon>Bacillaceae</taxon>
        <taxon>Halalkalibacter</taxon>
    </lineage>
</organism>
<dbReference type="AlphaFoldDB" id="A0A9X2IPK7"/>
<accession>A0A9X2IPK7</accession>
<proteinExistence type="predicted"/>
<dbReference type="InterPro" id="IPR036638">
    <property type="entry name" value="HLH_DNA-bd_sf"/>
</dbReference>
<dbReference type="GO" id="GO:0046983">
    <property type="term" value="F:protein dimerization activity"/>
    <property type="evidence" value="ECO:0007669"/>
    <property type="project" value="InterPro"/>
</dbReference>
<gene>
    <name evidence="1" type="ORF">M3202_19070</name>
</gene>
<dbReference type="Gene3D" id="4.10.280.10">
    <property type="entry name" value="Helix-loop-helix DNA-binding domain"/>
    <property type="match status" value="1"/>
</dbReference>
<comment type="caution">
    <text evidence="1">The sequence shown here is derived from an EMBL/GenBank/DDBJ whole genome shotgun (WGS) entry which is preliminary data.</text>
</comment>
<dbReference type="EMBL" id="JAMBOL010000029">
    <property type="protein sequence ID" value="MCM3716149.1"/>
    <property type="molecule type" value="Genomic_DNA"/>
</dbReference>
<sequence>MFCKKAILLSAITLKKREMYIKARYFGMTDSRVVSCSQQLDSLLNRYQAIHD</sequence>
<dbReference type="RefSeq" id="WP_251224826.1">
    <property type="nucleotide sequence ID" value="NZ_JAMBOL010000029.1"/>
</dbReference>
<dbReference type="InterPro" id="IPR018540">
    <property type="entry name" value="Spo0E-like"/>
</dbReference>
<name>A0A9X2IPK7_9BACI</name>
<evidence type="ECO:0000313" key="2">
    <source>
        <dbReference type="Proteomes" id="UP001139179"/>
    </source>
</evidence>
<dbReference type="InterPro" id="IPR037208">
    <property type="entry name" value="Spo0E-like_sf"/>
</dbReference>
<dbReference type="Pfam" id="PF09388">
    <property type="entry name" value="SpoOE-like"/>
    <property type="match status" value="1"/>
</dbReference>
<dbReference type="SUPFAM" id="SSF140500">
    <property type="entry name" value="BAS1536-like"/>
    <property type="match status" value="1"/>
</dbReference>
<reference evidence="1" key="1">
    <citation type="submission" date="2022-05" db="EMBL/GenBank/DDBJ databases">
        <title>Comparative Genomics of Spacecraft Associated Microbes.</title>
        <authorList>
            <person name="Tran M.T."/>
            <person name="Wright A."/>
            <person name="Seuylemezian A."/>
            <person name="Eisen J."/>
            <person name="Coil D."/>
        </authorList>
    </citation>
    <scope>NUCLEOTIDE SEQUENCE</scope>
    <source>
        <strain evidence="1">214.1.1</strain>
    </source>
</reference>
<dbReference type="Proteomes" id="UP001139179">
    <property type="component" value="Unassembled WGS sequence"/>
</dbReference>